<dbReference type="InterPro" id="IPR050951">
    <property type="entry name" value="Retrovirus_Pol_polyprotein"/>
</dbReference>
<evidence type="ECO:0000259" key="1">
    <source>
        <dbReference type="Pfam" id="PF17921"/>
    </source>
</evidence>
<protein>
    <recommendedName>
        <fullName evidence="1">Integrase zinc-binding domain-containing protein</fullName>
    </recommendedName>
</protein>
<keyword evidence="3" id="KW-1185">Reference proteome</keyword>
<evidence type="ECO:0000313" key="3">
    <source>
        <dbReference type="Proteomes" id="UP000663873"/>
    </source>
</evidence>
<evidence type="ECO:0000313" key="2">
    <source>
        <dbReference type="EMBL" id="CAF4802285.1"/>
    </source>
</evidence>
<dbReference type="InterPro" id="IPR041588">
    <property type="entry name" value="Integrase_H2C2"/>
</dbReference>
<dbReference type="Proteomes" id="UP000663873">
    <property type="component" value="Unassembled WGS sequence"/>
</dbReference>
<feature type="non-terminal residue" evidence="2">
    <location>
        <position position="1"/>
    </location>
</feature>
<sequence>HFGQADGLSRLPVGPDVSFDNLDPGAVRLVATIQEEIQKESPLRASHIAKTTRKDLILQQVYHYILSGWPTLSPEKLESFFRIRNELSTSHGCITWGIRTIIPTCFRTRLLNHLHSTHSGMGKMKAEARRYFWWPSLDKDIEDLV</sequence>
<dbReference type="PANTHER" id="PTHR37984">
    <property type="entry name" value="PROTEIN CBG26694"/>
    <property type="match status" value="1"/>
</dbReference>
<dbReference type="Pfam" id="PF17921">
    <property type="entry name" value="Integrase_H2C2"/>
    <property type="match status" value="1"/>
</dbReference>
<accession>A0A821PCC8</accession>
<dbReference type="EMBL" id="CAJOBP010048668">
    <property type="protein sequence ID" value="CAF4802285.1"/>
    <property type="molecule type" value="Genomic_DNA"/>
</dbReference>
<reference evidence="2" key="1">
    <citation type="submission" date="2021-02" db="EMBL/GenBank/DDBJ databases">
        <authorList>
            <person name="Nowell W R."/>
        </authorList>
    </citation>
    <scope>NUCLEOTIDE SEQUENCE</scope>
</reference>
<dbReference type="Gene3D" id="1.10.340.70">
    <property type="match status" value="1"/>
</dbReference>
<feature type="non-terminal residue" evidence="2">
    <location>
        <position position="145"/>
    </location>
</feature>
<proteinExistence type="predicted"/>
<organism evidence="2 3">
    <name type="scientific">Rotaria socialis</name>
    <dbReference type="NCBI Taxonomy" id="392032"/>
    <lineage>
        <taxon>Eukaryota</taxon>
        <taxon>Metazoa</taxon>
        <taxon>Spiralia</taxon>
        <taxon>Gnathifera</taxon>
        <taxon>Rotifera</taxon>
        <taxon>Eurotatoria</taxon>
        <taxon>Bdelloidea</taxon>
        <taxon>Philodinida</taxon>
        <taxon>Philodinidae</taxon>
        <taxon>Rotaria</taxon>
    </lineage>
</organism>
<dbReference type="AlphaFoldDB" id="A0A821PCC8"/>
<name>A0A821PCC8_9BILA</name>
<comment type="caution">
    <text evidence="2">The sequence shown here is derived from an EMBL/GenBank/DDBJ whole genome shotgun (WGS) entry which is preliminary data.</text>
</comment>
<dbReference type="PANTHER" id="PTHR37984:SF5">
    <property type="entry name" value="PROTEIN NYNRIN-LIKE"/>
    <property type="match status" value="1"/>
</dbReference>
<feature type="domain" description="Integrase zinc-binding" evidence="1">
    <location>
        <begin position="102"/>
        <end position="145"/>
    </location>
</feature>
<gene>
    <name evidence="2" type="ORF">UJA718_LOCUS41342</name>
</gene>